<feature type="non-terminal residue" evidence="2">
    <location>
        <position position="80"/>
    </location>
</feature>
<name>A0A482WY01_LAOST</name>
<dbReference type="SUPFAM" id="SSF48726">
    <property type="entry name" value="Immunoglobulin"/>
    <property type="match status" value="1"/>
</dbReference>
<comment type="caution">
    <text evidence="2">The sequence shown here is derived from an EMBL/GenBank/DDBJ whole genome shotgun (WGS) entry which is preliminary data.</text>
</comment>
<dbReference type="PROSITE" id="PS50835">
    <property type="entry name" value="IG_LIKE"/>
    <property type="match status" value="1"/>
</dbReference>
<evidence type="ECO:0000259" key="1">
    <source>
        <dbReference type="PROSITE" id="PS50835"/>
    </source>
</evidence>
<dbReference type="InParanoid" id="A0A482WY01"/>
<dbReference type="OrthoDB" id="2570713at2759"/>
<dbReference type="PANTHER" id="PTHR47633">
    <property type="entry name" value="IMMUNOGLOBULIN"/>
    <property type="match status" value="1"/>
</dbReference>
<dbReference type="InterPro" id="IPR013098">
    <property type="entry name" value="Ig_I-set"/>
</dbReference>
<accession>A0A482WY01</accession>
<dbReference type="EMBL" id="QKKF02022250">
    <property type="protein sequence ID" value="RZF38477.1"/>
    <property type="molecule type" value="Genomic_DNA"/>
</dbReference>
<dbReference type="Gene3D" id="2.60.40.10">
    <property type="entry name" value="Immunoglobulins"/>
    <property type="match status" value="1"/>
</dbReference>
<reference evidence="2 3" key="1">
    <citation type="journal article" date="2017" name="Gigascience">
        <title>Genome sequence of the small brown planthopper, Laodelphax striatellus.</title>
        <authorList>
            <person name="Zhu J."/>
            <person name="Jiang F."/>
            <person name="Wang X."/>
            <person name="Yang P."/>
            <person name="Bao Y."/>
            <person name="Zhao W."/>
            <person name="Wang W."/>
            <person name="Lu H."/>
            <person name="Wang Q."/>
            <person name="Cui N."/>
            <person name="Li J."/>
            <person name="Chen X."/>
            <person name="Luo L."/>
            <person name="Yu J."/>
            <person name="Kang L."/>
            <person name="Cui F."/>
        </authorList>
    </citation>
    <scope>NUCLEOTIDE SEQUENCE [LARGE SCALE GENOMIC DNA]</scope>
    <source>
        <strain evidence="2">Lst14</strain>
    </source>
</reference>
<gene>
    <name evidence="2" type="ORF">LSTR_LSTR015178</name>
</gene>
<dbReference type="AlphaFoldDB" id="A0A482WY01"/>
<feature type="non-terminal residue" evidence="2">
    <location>
        <position position="1"/>
    </location>
</feature>
<dbReference type="InterPro" id="IPR036179">
    <property type="entry name" value="Ig-like_dom_sf"/>
</dbReference>
<dbReference type="Pfam" id="PF07679">
    <property type="entry name" value="I-set"/>
    <property type="match status" value="1"/>
</dbReference>
<dbReference type="InterPro" id="IPR013783">
    <property type="entry name" value="Ig-like_fold"/>
</dbReference>
<proteinExistence type="predicted"/>
<dbReference type="Proteomes" id="UP000291343">
    <property type="component" value="Unassembled WGS sequence"/>
</dbReference>
<sequence length="80" mass="8698">GGKAVFECEVESGCRVTWLKDNRPLPEGQSHRFTIVSSDSSHRLEIADVTDTDTGIYTARAKNTKGLVSSCTAQLAIDKK</sequence>
<feature type="domain" description="Ig-like" evidence="1">
    <location>
        <begin position="1"/>
        <end position="76"/>
    </location>
</feature>
<organism evidence="2 3">
    <name type="scientific">Laodelphax striatellus</name>
    <name type="common">Small brown planthopper</name>
    <name type="synonym">Delphax striatella</name>
    <dbReference type="NCBI Taxonomy" id="195883"/>
    <lineage>
        <taxon>Eukaryota</taxon>
        <taxon>Metazoa</taxon>
        <taxon>Ecdysozoa</taxon>
        <taxon>Arthropoda</taxon>
        <taxon>Hexapoda</taxon>
        <taxon>Insecta</taxon>
        <taxon>Pterygota</taxon>
        <taxon>Neoptera</taxon>
        <taxon>Paraneoptera</taxon>
        <taxon>Hemiptera</taxon>
        <taxon>Auchenorrhyncha</taxon>
        <taxon>Fulgoroidea</taxon>
        <taxon>Delphacidae</taxon>
        <taxon>Criomorphinae</taxon>
        <taxon>Laodelphax</taxon>
    </lineage>
</organism>
<dbReference type="PANTHER" id="PTHR47633:SF4">
    <property type="entry name" value="MYOPALLADIN ISOFORM X1"/>
    <property type="match status" value="1"/>
</dbReference>
<evidence type="ECO:0000313" key="2">
    <source>
        <dbReference type="EMBL" id="RZF38477.1"/>
    </source>
</evidence>
<dbReference type="STRING" id="195883.A0A482WY01"/>
<protein>
    <recommendedName>
        <fullName evidence="1">Ig-like domain-containing protein</fullName>
    </recommendedName>
</protein>
<dbReference type="InterPro" id="IPR007110">
    <property type="entry name" value="Ig-like_dom"/>
</dbReference>
<keyword evidence="3" id="KW-1185">Reference proteome</keyword>
<evidence type="ECO:0000313" key="3">
    <source>
        <dbReference type="Proteomes" id="UP000291343"/>
    </source>
</evidence>